<protein>
    <recommendedName>
        <fullName evidence="1">Metallo-beta-lactamase domain-containing protein</fullName>
    </recommendedName>
</protein>
<dbReference type="PANTHER" id="PTHR42663:SF6">
    <property type="entry name" value="HYDROLASE C777.06C-RELATED"/>
    <property type="match status" value="1"/>
</dbReference>
<dbReference type="CDD" id="cd16279">
    <property type="entry name" value="metallo-hydrolase-like_MBL-fold"/>
    <property type="match status" value="1"/>
</dbReference>
<organism evidence="2 3">
    <name type="scientific">Coemansia asiatica</name>
    <dbReference type="NCBI Taxonomy" id="1052880"/>
    <lineage>
        <taxon>Eukaryota</taxon>
        <taxon>Fungi</taxon>
        <taxon>Fungi incertae sedis</taxon>
        <taxon>Zoopagomycota</taxon>
        <taxon>Kickxellomycotina</taxon>
        <taxon>Kickxellomycetes</taxon>
        <taxon>Kickxellales</taxon>
        <taxon>Kickxellaceae</taxon>
        <taxon>Coemansia</taxon>
    </lineage>
</organism>
<proteinExistence type="predicted"/>
<dbReference type="InterPro" id="IPR001279">
    <property type="entry name" value="Metallo-B-lactamas"/>
</dbReference>
<name>A0A9W7XP64_9FUNG</name>
<keyword evidence="3" id="KW-1185">Reference proteome</keyword>
<dbReference type="Gene3D" id="3.60.15.10">
    <property type="entry name" value="Ribonuclease Z/Hydroxyacylglutathione hydrolase-like"/>
    <property type="match status" value="1"/>
</dbReference>
<dbReference type="InterPro" id="IPR036866">
    <property type="entry name" value="RibonucZ/Hydroxyglut_hydro"/>
</dbReference>
<dbReference type="Proteomes" id="UP001145021">
    <property type="component" value="Unassembled WGS sequence"/>
</dbReference>
<reference evidence="2" key="1">
    <citation type="submission" date="2022-07" db="EMBL/GenBank/DDBJ databases">
        <title>Phylogenomic reconstructions and comparative analyses of Kickxellomycotina fungi.</title>
        <authorList>
            <person name="Reynolds N.K."/>
            <person name="Stajich J.E."/>
            <person name="Barry K."/>
            <person name="Grigoriev I.V."/>
            <person name="Crous P."/>
            <person name="Smith M.E."/>
        </authorList>
    </citation>
    <scope>NUCLEOTIDE SEQUENCE</scope>
    <source>
        <strain evidence="2">NBRC 105413</strain>
    </source>
</reference>
<evidence type="ECO:0000313" key="2">
    <source>
        <dbReference type="EMBL" id="KAJ1646720.1"/>
    </source>
</evidence>
<feature type="domain" description="Metallo-beta-lactamase" evidence="1">
    <location>
        <begin position="75"/>
        <end position="267"/>
    </location>
</feature>
<gene>
    <name evidence="2" type="ORF">LPJ64_001834</name>
</gene>
<accession>A0A9W7XP64</accession>
<sequence length="305" mass="34341">MPMVPTENPQSRPRVRELIFLGTGTSGSVPNIPCVTGNNPRCKVCKLSMTDAGRKNRRLNTSLLVRVGYPDGRVRNILIDCGKTFYESARDEFTKHNIHTIDAVLLTHGHADAMFGLDDLRSWTVAQKSSIPIFCDSETLQTVSLTFPYLVDTRKATGSGEVPSLTFNVIEEPFRAFDCLGLEIQPLRVEHGTYSDGRLFFFTGFRFAGVSYMSDCSRIPEQTRPLIAGSRIIVLDALKWTSHMSHFGYWQALDEVRHFRPERAIFTGFCHSIEHSEMEEQARKIKAEEDLVVDPAYDGMVVSLT</sequence>
<comment type="caution">
    <text evidence="2">The sequence shown here is derived from an EMBL/GenBank/DDBJ whole genome shotgun (WGS) entry which is preliminary data.</text>
</comment>
<dbReference type="PANTHER" id="PTHR42663">
    <property type="entry name" value="HYDROLASE C777.06C-RELATED-RELATED"/>
    <property type="match status" value="1"/>
</dbReference>
<evidence type="ECO:0000259" key="1">
    <source>
        <dbReference type="Pfam" id="PF12706"/>
    </source>
</evidence>
<dbReference type="AlphaFoldDB" id="A0A9W7XP64"/>
<dbReference type="SUPFAM" id="SSF56281">
    <property type="entry name" value="Metallo-hydrolase/oxidoreductase"/>
    <property type="match status" value="1"/>
</dbReference>
<evidence type="ECO:0000313" key="3">
    <source>
        <dbReference type="Proteomes" id="UP001145021"/>
    </source>
</evidence>
<dbReference type="Pfam" id="PF12706">
    <property type="entry name" value="Lactamase_B_2"/>
    <property type="match status" value="1"/>
</dbReference>
<dbReference type="EMBL" id="JANBOH010000051">
    <property type="protein sequence ID" value="KAJ1646720.1"/>
    <property type="molecule type" value="Genomic_DNA"/>
</dbReference>